<organism evidence="2">
    <name type="scientific">Anguilla anguilla</name>
    <name type="common">European freshwater eel</name>
    <name type="synonym">Muraena anguilla</name>
    <dbReference type="NCBI Taxonomy" id="7936"/>
    <lineage>
        <taxon>Eukaryota</taxon>
        <taxon>Metazoa</taxon>
        <taxon>Chordata</taxon>
        <taxon>Craniata</taxon>
        <taxon>Vertebrata</taxon>
        <taxon>Euteleostomi</taxon>
        <taxon>Actinopterygii</taxon>
        <taxon>Neopterygii</taxon>
        <taxon>Teleostei</taxon>
        <taxon>Anguilliformes</taxon>
        <taxon>Anguillidae</taxon>
        <taxon>Anguilla</taxon>
    </lineage>
</organism>
<protein>
    <submittedName>
        <fullName evidence="2">Uncharacterized protein</fullName>
    </submittedName>
</protein>
<sequence length="64" mass="7234">MVLEDSERKGKAQGEAETVLLCPHRRIQDRGAKQKCGSSELREPMFHRRYPPIPAFPSTAKAKV</sequence>
<dbReference type="EMBL" id="GBXM01044744">
    <property type="protein sequence ID" value="JAH63833.1"/>
    <property type="molecule type" value="Transcribed_RNA"/>
</dbReference>
<name>A0A0E9UFY7_ANGAN</name>
<reference evidence="2" key="1">
    <citation type="submission" date="2014-11" db="EMBL/GenBank/DDBJ databases">
        <authorList>
            <person name="Amaro Gonzalez C."/>
        </authorList>
    </citation>
    <scope>NUCLEOTIDE SEQUENCE</scope>
</reference>
<dbReference type="AlphaFoldDB" id="A0A0E9UFY7"/>
<accession>A0A0E9UFY7</accession>
<reference evidence="2" key="2">
    <citation type="journal article" date="2015" name="Fish Shellfish Immunol.">
        <title>Early steps in the European eel (Anguilla anguilla)-Vibrio vulnificus interaction in the gills: Role of the RtxA13 toxin.</title>
        <authorList>
            <person name="Callol A."/>
            <person name="Pajuelo D."/>
            <person name="Ebbesson L."/>
            <person name="Teles M."/>
            <person name="MacKenzie S."/>
            <person name="Amaro C."/>
        </authorList>
    </citation>
    <scope>NUCLEOTIDE SEQUENCE</scope>
</reference>
<evidence type="ECO:0000313" key="2">
    <source>
        <dbReference type="EMBL" id="JAH63833.1"/>
    </source>
</evidence>
<evidence type="ECO:0000256" key="1">
    <source>
        <dbReference type="SAM" id="MobiDB-lite"/>
    </source>
</evidence>
<feature type="region of interest" description="Disordered" evidence="1">
    <location>
        <begin position="30"/>
        <end position="64"/>
    </location>
</feature>
<proteinExistence type="predicted"/>